<dbReference type="PROSITE" id="PS51272">
    <property type="entry name" value="SLH"/>
    <property type="match status" value="2"/>
</dbReference>
<dbReference type="PANTHER" id="PTHR43308:SF5">
    <property type="entry name" value="S-LAYER PROTEIN _ PEPTIDOGLYCAN ENDO-BETA-N-ACETYLGLUCOSAMINIDASE"/>
    <property type="match status" value="1"/>
</dbReference>
<evidence type="ECO:0000313" key="5">
    <source>
        <dbReference type="EMBL" id="RIE15686.1"/>
    </source>
</evidence>
<evidence type="ECO:0000259" key="3">
    <source>
        <dbReference type="PROSITE" id="PS51272"/>
    </source>
</evidence>
<feature type="transmembrane region" description="Helical" evidence="2">
    <location>
        <begin position="100"/>
        <end position="119"/>
    </location>
</feature>
<feature type="domain" description="SLH" evidence="3">
    <location>
        <begin position="121"/>
        <end position="184"/>
    </location>
</feature>
<comment type="caution">
    <text evidence="4">The sequence shown here is derived from an EMBL/GenBank/DDBJ whole genome shotgun (WGS) entry which is preliminary data.</text>
</comment>
<name>A0A398DMB2_9BACT</name>
<accession>A0A398DMB2</accession>
<evidence type="ECO:0000313" key="6">
    <source>
        <dbReference type="Proteomes" id="UP000265724"/>
    </source>
</evidence>
<keyword evidence="2" id="KW-0472">Membrane</keyword>
<reference evidence="6 7" key="1">
    <citation type="submission" date="2018-09" db="EMBL/GenBank/DDBJ databases">
        <title>Discovery and Ecogenomic Context for Candidatus Cryosericales, a Global Caldiserica Order Active in Thawing Permafrost.</title>
        <authorList>
            <person name="Martinez M.A."/>
            <person name="Woodcroft B.J."/>
            <person name="Ignacio Espinoza J.C."/>
            <person name="Zayed A."/>
            <person name="Singleton C.M."/>
            <person name="Boyd J."/>
            <person name="Li Y.-F."/>
            <person name="Purvine S."/>
            <person name="Maughan H."/>
            <person name="Hodgkins S.B."/>
            <person name="Anderson D."/>
            <person name="Sederholm M."/>
            <person name="Temperton B."/>
            <person name="Saleska S.R."/>
            <person name="Tyson G.W."/>
            <person name="Rich V.I."/>
        </authorList>
    </citation>
    <scope>NUCLEOTIDE SEQUENCE [LARGE SCALE GENOMIC DNA]</scope>
    <source>
        <strain evidence="5 6">SMC2</strain>
        <strain evidence="4 7">SMC3</strain>
    </source>
</reference>
<dbReference type="PANTHER" id="PTHR43308">
    <property type="entry name" value="OUTER MEMBRANE PROTEIN ALPHA-RELATED"/>
    <property type="match status" value="1"/>
</dbReference>
<keyword evidence="2" id="KW-1133">Transmembrane helix</keyword>
<dbReference type="Proteomes" id="UP000265724">
    <property type="component" value="Unassembled WGS sequence"/>
</dbReference>
<feature type="domain" description="SLH" evidence="3">
    <location>
        <begin position="185"/>
        <end position="245"/>
    </location>
</feature>
<dbReference type="Proteomes" id="UP000266042">
    <property type="component" value="Unassembled WGS sequence"/>
</dbReference>
<evidence type="ECO:0000313" key="4">
    <source>
        <dbReference type="EMBL" id="RIE13288.1"/>
    </source>
</evidence>
<dbReference type="EMBL" id="QXIW01000024">
    <property type="protein sequence ID" value="RIE13288.1"/>
    <property type="molecule type" value="Genomic_DNA"/>
</dbReference>
<proteinExistence type="predicted"/>
<dbReference type="EMBL" id="QXIX01000002">
    <property type="protein sequence ID" value="RIE15686.1"/>
    <property type="molecule type" value="Genomic_DNA"/>
</dbReference>
<dbReference type="InterPro" id="IPR051465">
    <property type="entry name" value="Cell_Envelope_Struct_Comp"/>
</dbReference>
<protein>
    <submittedName>
        <fullName evidence="4">S-layer homology domain-containing protein</fullName>
    </submittedName>
</protein>
<organism evidence="4 7">
    <name type="scientific">Candidatus Cryosericum hinesii</name>
    <dbReference type="NCBI Taxonomy" id="2290915"/>
    <lineage>
        <taxon>Bacteria</taxon>
        <taxon>Pseudomonadati</taxon>
        <taxon>Caldisericota/Cryosericota group</taxon>
        <taxon>Candidatus Cryosericota</taxon>
        <taxon>Candidatus Cryosericia</taxon>
        <taxon>Candidatus Cryosericales</taxon>
        <taxon>Candidatus Cryosericaceae</taxon>
        <taxon>Candidatus Cryosericum</taxon>
    </lineage>
</organism>
<evidence type="ECO:0000256" key="1">
    <source>
        <dbReference type="SAM" id="MobiDB-lite"/>
    </source>
</evidence>
<dbReference type="Pfam" id="PF00395">
    <property type="entry name" value="SLH"/>
    <property type="match status" value="2"/>
</dbReference>
<sequence length="543" mass="58656">MPSSVHEASVMSRCAVVDVDGDPAHTMALVSLMEEEYEKNTSSAEGLVDYRAAGLLVSGCKRGKEQLERPVQSSYQEKLNEDFLSTAPDSGQGRVYMKRLCSLALAIALLATMFAPFAAARAAGFTDVTATYWAHDDIMYLSQNGIAVGYTDGTFRPEGKVTREEFAKMIVVAKKLALVKPARPTFTDVSSSRWSYGYVEAAVKAGYVKGVTSTTYAPAAPIKRQDLAVLLVRAAGKEQTALSAPVNAIFANDQAAVGAYALPDLAYAVSPAAQFLVWDTKRNINPVSPATRADCAHGIYMSLFPPKTFGDSAIELVVKNYGHCRTLAPETWVMTGNDLSTACDIWSPDKEMHAGWWIAFVYSYMYPTIDDFINAWMPMAGYKEVSLGSGTDLGYGFTQRTFEASGTKGCLFYKTYDAPALGGYIVSTYFANTTSDIWDSQGAIPSFVALSIRAVSQLRPDTSTVVSGGGGNPSSPDDNPEVDLSAKWQEAIMGFENVYSPSTGEHYEAPLTSEWDTGPEGPGYYRDLPGGGYEKLEPGFGGY</sequence>
<evidence type="ECO:0000313" key="7">
    <source>
        <dbReference type="Proteomes" id="UP000266042"/>
    </source>
</evidence>
<keyword evidence="6" id="KW-1185">Reference proteome</keyword>
<dbReference type="InterPro" id="IPR001119">
    <property type="entry name" value="SLH_dom"/>
</dbReference>
<evidence type="ECO:0000256" key="2">
    <source>
        <dbReference type="SAM" id="Phobius"/>
    </source>
</evidence>
<gene>
    <name evidence="5" type="ORF">SMC2_00200</name>
    <name evidence="4" type="ORF">SMC3_04610</name>
</gene>
<dbReference type="AlphaFoldDB" id="A0A398DMB2"/>
<keyword evidence="2" id="KW-0812">Transmembrane</keyword>
<feature type="region of interest" description="Disordered" evidence="1">
    <location>
        <begin position="462"/>
        <end position="482"/>
    </location>
</feature>